<evidence type="ECO:0000313" key="4">
    <source>
        <dbReference type="Proteomes" id="UP000192266"/>
    </source>
</evidence>
<dbReference type="Pfam" id="PF04892">
    <property type="entry name" value="VanZ"/>
    <property type="match status" value="1"/>
</dbReference>
<keyword evidence="4" id="KW-1185">Reference proteome</keyword>
<evidence type="ECO:0000259" key="2">
    <source>
        <dbReference type="Pfam" id="PF04892"/>
    </source>
</evidence>
<evidence type="ECO:0000256" key="1">
    <source>
        <dbReference type="SAM" id="Phobius"/>
    </source>
</evidence>
<proteinExistence type="predicted"/>
<organism evidence="3 4">
    <name type="scientific">Hymenobacter roseosalivarius DSM 11622</name>
    <dbReference type="NCBI Taxonomy" id="645990"/>
    <lineage>
        <taxon>Bacteria</taxon>
        <taxon>Pseudomonadati</taxon>
        <taxon>Bacteroidota</taxon>
        <taxon>Cytophagia</taxon>
        <taxon>Cytophagales</taxon>
        <taxon>Hymenobacteraceae</taxon>
        <taxon>Hymenobacter</taxon>
    </lineage>
</organism>
<keyword evidence="1" id="KW-1133">Transmembrane helix</keyword>
<feature type="domain" description="VanZ-like" evidence="2">
    <location>
        <begin position="16"/>
        <end position="94"/>
    </location>
</feature>
<feature type="transmembrane region" description="Helical" evidence="1">
    <location>
        <begin position="78"/>
        <end position="99"/>
    </location>
</feature>
<dbReference type="AlphaFoldDB" id="A0A1W1VQT4"/>
<dbReference type="InterPro" id="IPR006976">
    <property type="entry name" value="VanZ-like"/>
</dbReference>
<protein>
    <recommendedName>
        <fullName evidence="2">VanZ-like domain-containing protein</fullName>
    </recommendedName>
</protein>
<dbReference type="NCBIfam" id="NF037970">
    <property type="entry name" value="vanZ_1"/>
    <property type="match status" value="1"/>
</dbReference>
<keyword evidence="1" id="KW-0472">Membrane</keyword>
<dbReference type="PANTHER" id="PTHR28008">
    <property type="entry name" value="DOMAIN PROTEIN, PUTATIVE (AFU_ORTHOLOGUE AFUA_3G10980)-RELATED"/>
    <property type="match status" value="1"/>
</dbReference>
<name>A0A1W1VQT4_9BACT</name>
<dbReference type="EMBL" id="FWWW01000070">
    <property type="protein sequence ID" value="SMB95707.1"/>
    <property type="molecule type" value="Genomic_DNA"/>
</dbReference>
<evidence type="ECO:0000313" key="3">
    <source>
        <dbReference type="EMBL" id="SMB95707.1"/>
    </source>
</evidence>
<dbReference type="STRING" id="645990.SAMN00120144_0454"/>
<dbReference type="PANTHER" id="PTHR28008:SF1">
    <property type="entry name" value="DOMAIN PROTEIN, PUTATIVE (AFU_ORTHOLOGUE AFUA_3G10980)-RELATED"/>
    <property type="match status" value="1"/>
</dbReference>
<feature type="transmembrane region" description="Helical" evidence="1">
    <location>
        <begin position="15"/>
        <end position="32"/>
    </location>
</feature>
<dbReference type="Proteomes" id="UP000192266">
    <property type="component" value="Unassembled WGS sequence"/>
</dbReference>
<sequence length="100" mass="10985">MPVTPTWELLSFDTAAHAFVFAVLAVLSFFSIRRQSRFPLLRATAVSFVIIGSILFGGLIEILQYSMNLGRHGEWSDLLSDGIGALLGGFLAQVASRWIK</sequence>
<keyword evidence="1" id="KW-0812">Transmembrane</keyword>
<accession>A0A1W1VQT4</accession>
<feature type="transmembrane region" description="Helical" evidence="1">
    <location>
        <begin position="44"/>
        <end position="66"/>
    </location>
</feature>
<gene>
    <name evidence="3" type="ORF">SAMN00120144_0454</name>
</gene>
<reference evidence="3 4" key="1">
    <citation type="submission" date="2017-04" db="EMBL/GenBank/DDBJ databases">
        <authorList>
            <person name="Afonso C.L."/>
            <person name="Miller P.J."/>
            <person name="Scott M.A."/>
            <person name="Spackman E."/>
            <person name="Goraichik I."/>
            <person name="Dimitrov K.M."/>
            <person name="Suarez D.L."/>
            <person name="Swayne D.E."/>
        </authorList>
    </citation>
    <scope>NUCLEOTIDE SEQUENCE [LARGE SCALE GENOMIC DNA]</scope>
    <source>
        <strain evidence="3 4">DSM 11622</strain>
    </source>
</reference>